<feature type="transmembrane region" description="Helical" evidence="6">
    <location>
        <begin position="159"/>
        <end position="179"/>
    </location>
</feature>
<proteinExistence type="predicted"/>
<dbReference type="SMART" id="SM00387">
    <property type="entry name" value="HATPase_c"/>
    <property type="match status" value="1"/>
</dbReference>
<evidence type="ECO:0000256" key="5">
    <source>
        <dbReference type="ARBA" id="ARBA00023012"/>
    </source>
</evidence>
<dbReference type="Pfam" id="PF02518">
    <property type="entry name" value="HATPase_c"/>
    <property type="match status" value="1"/>
</dbReference>
<dbReference type="InterPro" id="IPR003594">
    <property type="entry name" value="HATPase_dom"/>
</dbReference>
<comment type="catalytic activity">
    <reaction evidence="1">
        <text>ATP + protein L-histidine = ADP + protein N-phospho-L-histidine.</text>
        <dbReference type="EC" id="2.7.13.3"/>
    </reaction>
</comment>
<gene>
    <name evidence="8" type="ORF">A3A40_03600</name>
</gene>
<dbReference type="InterPro" id="IPR005467">
    <property type="entry name" value="His_kinase_dom"/>
</dbReference>
<feature type="transmembrane region" description="Helical" evidence="6">
    <location>
        <begin position="24"/>
        <end position="44"/>
    </location>
</feature>
<keyword evidence="6" id="KW-1133">Transmembrane helix</keyword>
<feature type="transmembrane region" description="Helical" evidence="6">
    <location>
        <begin position="251"/>
        <end position="271"/>
    </location>
</feature>
<evidence type="ECO:0000256" key="3">
    <source>
        <dbReference type="ARBA" id="ARBA00022679"/>
    </source>
</evidence>
<dbReference type="GO" id="GO:0004673">
    <property type="term" value="F:protein histidine kinase activity"/>
    <property type="evidence" value="ECO:0007669"/>
    <property type="project" value="UniProtKB-EC"/>
</dbReference>
<keyword evidence="6" id="KW-0472">Membrane</keyword>
<dbReference type="CDD" id="cd00075">
    <property type="entry name" value="HATPase"/>
    <property type="match status" value="1"/>
</dbReference>
<evidence type="ECO:0000256" key="6">
    <source>
        <dbReference type="SAM" id="Phobius"/>
    </source>
</evidence>
<name>A0A1F6EK80_9BACT</name>
<feature type="transmembrane region" description="Helical" evidence="6">
    <location>
        <begin position="120"/>
        <end position="139"/>
    </location>
</feature>
<evidence type="ECO:0000256" key="1">
    <source>
        <dbReference type="ARBA" id="ARBA00000085"/>
    </source>
</evidence>
<keyword evidence="4" id="KW-0418">Kinase</keyword>
<dbReference type="InterPro" id="IPR004358">
    <property type="entry name" value="Sig_transdc_His_kin-like_C"/>
</dbReference>
<evidence type="ECO:0000313" key="9">
    <source>
        <dbReference type="Proteomes" id="UP000178427"/>
    </source>
</evidence>
<organism evidence="8 9">
    <name type="scientific">Candidatus Kaiserbacteria bacterium RIFCSPLOWO2_01_FULL_54_20</name>
    <dbReference type="NCBI Taxonomy" id="1798513"/>
    <lineage>
        <taxon>Bacteria</taxon>
        <taxon>Candidatus Kaiseribacteriota</taxon>
    </lineage>
</organism>
<keyword evidence="5" id="KW-0902">Two-component regulatory system</keyword>
<evidence type="ECO:0000256" key="2">
    <source>
        <dbReference type="ARBA" id="ARBA00012438"/>
    </source>
</evidence>
<dbReference type="PRINTS" id="PR00344">
    <property type="entry name" value="BCTRLSENSOR"/>
</dbReference>
<dbReference type="Gene3D" id="3.30.565.10">
    <property type="entry name" value="Histidine kinase-like ATPase, C-terminal domain"/>
    <property type="match status" value="1"/>
</dbReference>
<dbReference type="EMBL" id="MFMA01000012">
    <property type="protein sequence ID" value="OGG74048.1"/>
    <property type="molecule type" value="Genomic_DNA"/>
</dbReference>
<dbReference type="PROSITE" id="PS50109">
    <property type="entry name" value="HIS_KIN"/>
    <property type="match status" value="1"/>
</dbReference>
<comment type="caution">
    <text evidence="8">The sequence shown here is derived from an EMBL/GenBank/DDBJ whole genome shotgun (WGS) entry which is preliminary data.</text>
</comment>
<dbReference type="InterPro" id="IPR050736">
    <property type="entry name" value="Sensor_HK_Regulatory"/>
</dbReference>
<keyword evidence="6" id="KW-0812">Transmembrane</keyword>
<evidence type="ECO:0000313" key="8">
    <source>
        <dbReference type="EMBL" id="OGG74048.1"/>
    </source>
</evidence>
<dbReference type="PANTHER" id="PTHR43711:SF31">
    <property type="entry name" value="HISTIDINE KINASE"/>
    <property type="match status" value="1"/>
</dbReference>
<keyword evidence="3" id="KW-0808">Transferase</keyword>
<feature type="transmembrane region" description="Helical" evidence="6">
    <location>
        <begin position="56"/>
        <end position="75"/>
    </location>
</feature>
<feature type="transmembrane region" description="Helical" evidence="6">
    <location>
        <begin position="277"/>
        <end position="296"/>
    </location>
</feature>
<dbReference type="SUPFAM" id="SSF55874">
    <property type="entry name" value="ATPase domain of HSP90 chaperone/DNA topoisomerase II/histidine kinase"/>
    <property type="match status" value="1"/>
</dbReference>
<dbReference type="EC" id="2.7.13.3" evidence="2"/>
<sequence length="547" mass="61293">MDPLACGWDTARFLIFSENVFAPLIYYSHLGPLVASLLIGVAVLINNPRALINRALFVMTAAFAAWVYADLVLWASEKPEYIMFFWSAMAPIELLIFAAGWYLVVVLANRGEEPSFREKVIAAATFIPIFLLAHTSYNLLGYDLTNCDREPIEGPLWQYIYFVEVFFIAWIIVKGVMGYRRSSNPTERNQLALVSTGVVLSLLVFSAGNFLVLFLLDVDWSYEQYKLFGMPILVAFITYSAIRFKTFDLKVITSQALVIAVSVLVFSLLFIRRIENVRIITILTFILVCILGYILVRNVRREIEQRILIQKQEKELEVVNQQQENLLHFISHEVKGYLTESEAGFASIAEGDYARTPPKLKEMARGALATVRRGVRTVMEILDASNLKKGTMSYRKDSFDFKKDVLDIVAEMKPAADEKGLLIDATIGEGTFMIKGDEDKLRQHVIRNLIDNAIKYTPAGAVEIRLTDGDKLRFSVKDNGVGITTEDMKNLFTEGGHGKDSMKINVHSTGYGLFIAKEIVAAHGGKIWAESSGSGMGSKFVVELPIA</sequence>
<dbReference type="InterPro" id="IPR036890">
    <property type="entry name" value="HATPase_C_sf"/>
</dbReference>
<dbReference type="Proteomes" id="UP000178427">
    <property type="component" value="Unassembled WGS sequence"/>
</dbReference>
<accession>A0A1F6EK80</accession>
<dbReference type="GO" id="GO:0000160">
    <property type="term" value="P:phosphorelay signal transduction system"/>
    <property type="evidence" value="ECO:0007669"/>
    <property type="project" value="UniProtKB-KW"/>
</dbReference>
<evidence type="ECO:0000259" key="7">
    <source>
        <dbReference type="PROSITE" id="PS50109"/>
    </source>
</evidence>
<feature type="domain" description="Histidine kinase" evidence="7">
    <location>
        <begin position="329"/>
        <end position="547"/>
    </location>
</feature>
<evidence type="ECO:0000256" key="4">
    <source>
        <dbReference type="ARBA" id="ARBA00022777"/>
    </source>
</evidence>
<feature type="transmembrane region" description="Helical" evidence="6">
    <location>
        <begin position="81"/>
        <end position="108"/>
    </location>
</feature>
<feature type="transmembrane region" description="Helical" evidence="6">
    <location>
        <begin position="191"/>
        <end position="215"/>
    </location>
</feature>
<protein>
    <recommendedName>
        <fullName evidence="2">histidine kinase</fullName>
        <ecNumber evidence="2">2.7.13.3</ecNumber>
    </recommendedName>
</protein>
<dbReference type="STRING" id="1798513.A3A40_03600"/>
<dbReference type="AlphaFoldDB" id="A0A1F6EK80"/>
<feature type="transmembrane region" description="Helical" evidence="6">
    <location>
        <begin position="227"/>
        <end position="244"/>
    </location>
</feature>
<dbReference type="PANTHER" id="PTHR43711">
    <property type="entry name" value="TWO-COMPONENT HISTIDINE KINASE"/>
    <property type="match status" value="1"/>
</dbReference>
<reference evidence="8 9" key="1">
    <citation type="journal article" date="2016" name="Nat. Commun.">
        <title>Thousands of microbial genomes shed light on interconnected biogeochemical processes in an aquifer system.</title>
        <authorList>
            <person name="Anantharaman K."/>
            <person name="Brown C.T."/>
            <person name="Hug L.A."/>
            <person name="Sharon I."/>
            <person name="Castelle C.J."/>
            <person name="Probst A.J."/>
            <person name="Thomas B.C."/>
            <person name="Singh A."/>
            <person name="Wilkins M.J."/>
            <person name="Karaoz U."/>
            <person name="Brodie E.L."/>
            <person name="Williams K.H."/>
            <person name="Hubbard S.S."/>
            <person name="Banfield J.F."/>
        </authorList>
    </citation>
    <scope>NUCLEOTIDE SEQUENCE [LARGE SCALE GENOMIC DNA]</scope>
</reference>